<comment type="caution">
    <text evidence="1">The sequence shown here is derived from an EMBL/GenBank/DDBJ whole genome shotgun (WGS) entry which is preliminary data.</text>
</comment>
<dbReference type="NCBIfam" id="TIGR04131">
    <property type="entry name" value="Bac_Flav_CTERM"/>
    <property type="match status" value="1"/>
</dbReference>
<evidence type="ECO:0000313" key="2">
    <source>
        <dbReference type="Proteomes" id="UP001500353"/>
    </source>
</evidence>
<dbReference type="InterPro" id="IPR026341">
    <property type="entry name" value="T9SS_type_B"/>
</dbReference>
<dbReference type="EMBL" id="BAABHX010000011">
    <property type="protein sequence ID" value="GAA5102428.1"/>
    <property type="molecule type" value="Genomic_DNA"/>
</dbReference>
<gene>
    <name evidence="1" type="ORF">GCM10023210_43460</name>
</gene>
<protein>
    <recommendedName>
        <fullName evidence="3">Chromophore lyase</fullName>
    </recommendedName>
</protein>
<keyword evidence="2" id="KW-1185">Reference proteome</keyword>
<organism evidence="1 2">
    <name type="scientific">Chryseobacterium ginsengisoli</name>
    <dbReference type="NCBI Taxonomy" id="363853"/>
    <lineage>
        <taxon>Bacteria</taxon>
        <taxon>Pseudomonadati</taxon>
        <taxon>Bacteroidota</taxon>
        <taxon>Flavobacteriia</taxon>
        <taxon>Flavobacteriales</taxon>
        <taxon>Weeksellaceae</taxon>
        <taxon>Chryseobacterium group</taxon>
        <taxon>Chryseobacterium</taxon>
    </lineage>
</organism>
<evidence type="ECO:0008006" key="3">
    <source>
        <dbReference type="Google" id="ProtNLM"/>
    </source>
</evidence>
<evidence type="ECO:0000313" key="1">
    <source>
        <dbReference type="EMBL" id="GAA5102428.1"/>
    </source>
</evidence>
<dbReference type="Pfam" id="PF13585">
    <property type="entry name" value="CHU_C"/>
    <property type="match status" value="1"/>
</dbReference>
<accession>A0ABP9MV03</accession>
<name>A0ABP9MV03_9FLAO</name>
<sequence length="672" mass="74644">MYYSQSDCSSAITICGNSPISYTPSGHGNDNEHLGGCLFSEHYSVWYRFSVASAGTLTFLINPNVSTDYDFAVYKGSSCPVSEDPIRCSFAGGGNPTGLDMTSTDLSEGASGNGFVRYLDVLPGETYLLIIDNYNSNLNGFSMTWGGTAILASPFNDPNLATHPFIPPGQPSLSPSSPNEILICNAPPITFDFDTLTSGIINGNLNFTVTYHNNPNDALTGNNPISGTYVIDPTIIYYYSIHYQDPLDPDNLINSCREIGTFKFINKISINNTSIYACNNYNSNSAIFDLTTANVSTTPNIVKKYYPTLADLNANTNEIINPTAYISSQTTVFVKITTADGCTDHAKIDLLFYPPIPLNEAKIEKCTIDPNMTTATFDLTSATISTQTNLIKKYYHSYNDAAMGINEIINPSQYLSSNGEVYVRVKNGNGCYAITKIILIVLRPQSSPNLESKIICMNDKTTLNAGSGFDEYLWSTGETTPIINVGPGTYWVKLKIRECQTEKNVKIYAAEYPVIKNIKIDNNTITIYVIGGTLPYQYSLNNINWQSSNVFNNVPRGDVKIYVKDFYNCEPVEVTITVPNLINAITPNGDNINDYIDYSALANKKNLIFTIYNRYGNKLYEADKIRNYKWDGTAFGKKINTDTYWYTISWNENDKNSTQIQYNGWILVKNRE</sequence>
<reference evidence="2" key="1">
    <citation type="journal article" date="2019" name="Int. J. Syst. Evol. Microbiol.">
        <title>The Global Catalogue of Microorganisms (GCM) 10K type strain sequencing project: providing services to taxonomists for standard genome sequencing and annotation.</title>
        <authorList>
            <consortium name="The Broad Institute Genomics Platform"/>
            <consortium name="The Broad Institute Genome Sequencing Center for Infectious Disease"/>
            <person name="Wu L."/>
            <person name="Ma J."/>
        </authorList>
    </citation>
    <scope>NUCLEOTIDE SEQUENCE [LARGE SCALE GENOMIC DNA]</scope>
    <source>
        <strain evidence="2">JCM 18019</strain>
    </source>
</reference>
<dbReference type="Proteomes" id="UP001500353">
    <property type="component" value="Unassembled WGS sequence"/>
</dbReference>
<proteinExistence type="predicted"/>